<dbReference type="InterPro" id="IPR036539">
    <property type="entry name" value="Cyt_c_oxidase_su7a_sf"/>
</dbReference>
<gene>
    <name evidence="7" type="primary">CG9603-RA</name>
</gene>
<dbReference type="ExpressionAtlas" id="D1Z3A3">
    <property type="expression patterns" value="baseline and differential"/>
</dbReference>
<feature type="non-terminal residue" evidence="7">
    <location>
        <position position="1"/>
    </location>
</feature>
<dbReference type="CDD" id="cd00928">
    <property type="entry name" value="Cyt_c_Oxidase_VIIa"/>
    <property type="match status" value="1"/>
</dbReference>
<dbReference type="PANTHER" id="PTHR10510:SF11">
    <property type="entry name" value="CYTOCHROME C OXIDASE SUBUNIT 7A, MITOCHONDRIAL"/>
    <property type="match status" value="1"/>
</dbReference>
<name>D1Z3A3_DROME</name>
<comment type="subcellular location">
    <subcellularLocation>
        <location evidence="1">Mitochondrion inner membrane</location>
    </subcellularLocation>
</comment>
<evidence type="ECO:0000313" key="7">
    <source>
        <dbReference type="EMBL" id="ADA70412.1"/>
    </source>
</evidence>
<dbReference type="Gene3D" id="4.10.91.10">
    <property type="entry name" value="Cytochrome c oxidase, subunit VIIa"/>
    <property type="match status" value="1"/>
</dbReference>
<reference evidence="7" key="1">
    <citation type="submission" date="2009-12" db="EMBL/GenBank/DDBJ databases">
        <authorList>
            <person name="Carlson J."/>
            <person name="Booth B."/>
            <person name="Frise E."/>
            <person name="Sandler J."/>
            <person name="Wan K."/>
            <person name="Yu C."/>
            <person name="Celniker S."/>
        </authorList>
    </citation>
    <scope>NUCLEOTIDE SEQUENCE</scope>
</reference>
<dbReference type="EMBL" id="BT120075">
    <property type="protein sequence ID" value="ADA70412.1"/>
    <property type="molecule type" value="mRNA"/>
</dbReference>
<organism evidence="7">
    <name type="scientific">Drosophila melanogaster</name>
    <name type="common">Fruit fly</name>
    <dbReference type="NCBI Taxonomy" id="7227"/>
    <lineage>
        <taxon>Eukaryota</taxon>
        <taxon>Metazoa</taxon>
        <taxon>Ecdysozoa</taxon>
        <taxon>Arthropoda</taxon>
        <taxon>Hexapoda</taxon>
        <taxon>Insecta</taxon>
        <taxon>Pterygota</taxon>
        <taxon>Neoptera</taxon>
        <taxon>Endopterygota</taxon>
        <taxon>Diptera</taxon>
        <taxon>Brachycera</taxon>
        <taxon>Muscomorpha</taxon>
        <taxon>Ephydroidea</taxon>
        <taxon>Drosophilidae</taxon>
        <taxon>Drosophila</taxon>
        <taxon>Sophophora</taxon>
    </lineage>
</organism>
<evidence type="ECO:0000256" key="2">
    <source>
        <dbReference type="ARBA" id="ARBA00009331"/>
    </source>
</evidence>
<dbReference type="OrthoDB" id="5966508at2759"/>
<sequence>LLYTPFWRNSMSSETLEIPLPTSNYAVVRSFATTAGRRSAAVPKDQIEKGYFEIRKVQEHFQKKDGKPVFLKGSVVDNVLYRVTVALALVGIGDMGKLFYELSVPKKE</sequence>
<evidence type="ECO:0000256" key="1">
    <source>
        <dbReference type="ARBA" id="ARBA00004273"/>
    </source>
</evidence>
<comment type="similarity">
    <text evidence="2">Belongs to the cytochrome c oxidase VIIa family.</text>
</comment>
<dbReference type="GO" id="GO:0045277">
    <property type="term" value="C:respiratory chain complex IV"/>
    <property type="evidence" value="ECO:0007669"/>
    <property type="project" value="InterPro"/>
</dbReference>
<dbReference type="VEuPathDB" id="VectorBase:FBgn0040529"/>
<keyword evidence="4" id="KW-0809">Transit peptide</keyword>
<evidence type="ECO:0000256" key="4">
    <source>
        <dbReference type="ARBA" id="ARBA00022946"/>
    </source>
</evidence>
<dbReference type="FunFam" id="4.10.91.10:FF:000001">
    <property type="entry name" value="Cytochrome c oxidase subunit 7A1, mitochondrial"/>
    <property type="match status" value="1"/>
</dbReference>
<protein>
    <submittedName>
        <fullName evidence="7">MIP15419p</fullName>
    </submittedName>
</protein>
<evidence type="ECO:0000256" key="5">
    <source>
        <dbReference type="ARBA" id="ARBA00023128"/>
    </source>
</evidence>
<dbReference type="GO" id="GO:0006123">
    <property type="term" value="P:mitochondrial electron transport, cytochrome c to oxygen"/>
    <property type="evidence" value="ECO:0007669"/>
    <property type="project" value="InterPro"/>
</dbReference>
<accession>D1Z3A3</accession>
<dbReference type="SUPFAM" id="SSF81419">
    <property type="entry name" value="Mitochondrial cytochrome c oxidase subunit VIIa"/>
    <property type="match status" value="1"/>
</dbReference>
<evidence type="ECO:0000256" key="6">
    <source>
        <dbReference type="ARBA" id="ARBA00023136"/>
    </source>
</evidence>
<proteinExistence type="evidence at transcript level"/>
<keyword evidence="6" id="KW-0472">Membrane</keyword>
<dbReference type="InterPro" id="IPR003177">
    <property type="entry name" value="Cytc_oxidase_su7a_met"/>
</dbReference>
<keyword evidence="5" id="KW-0496">Mitochondrion</keyword>
<evidence type="ECO:0000256" key="3">
    <source>
        <dbReference type="ARBA" id="ARBA00022792"/>
    </source>
</evidence>
<dbReference type="PANTHER" id="PTHR10510">
    <property type="entry name" value="CYTOCHROME C OXIDASE POLYPEPTIDE 7A"/>
    <property type="match status" value="1"/>
</dbReference>
<dbReference type="GO" id="GO:0005743">
    <property type="term" value="C:mitochondrial inner membrane"/>
    <property type="evidence" value="ECO:0007669"/>
    <property type="project" value="UniProtKB-SubCell"/>
</dbReference>
<keyword evidence="3" id="KW-0999">Mitochondrion inner membrane</keyword>
<dbReference type="AlphaFoldDB" id="D1Z3A3"/>